<feature type="non-terminal residue" evidence="1">
    <location>
        <position position="1"/>
    </location>
</feature>
<comment type="caution">
    <text evidence="1">The sequence shown here is derived from an EMBL/GenBank/DDBJ whole genome shotgun (WGS) entry which is preliminary data.</text>
</comment>
<sequence length="46" mass="4981">PLKPGLFGRIQHELDSPNLGGYLPHQPTSCCNLPFRRTEMGCGGQG</sequence>
<name>A0A4Y2KVM0_ARAVE</name>
<gene>
    <name evidence="1" type="ORF">AVEN_95472_1</name>
</gene>
<dbReference type="EMBL" id="BGPR01004993">
    <property type="protein sequence ID" value="GBN05697.1"/>
    <property type="molecule type" value="Genomic_DNA"/>
</dbReference>
<dbReference type="Proteomes" id="UP000499080">
    <property type="component" value="Unassembled WGS sequence"/>
</dbReference>
<organism evidence="1 2">
    <name type="scientific">Araneus ventricosus</name>
    <name type="common">Orbweaver spider</name>
    <name type="synonym">Epeira ventricosa</name>
    <dbReference type="NCBI Taxonomy" id="182803"/>
    <lineage>
        <taxon>Eukaryota</taxon>
        <taxon>Metazoa</taxon>
        <taxon>Ecdysozoa</taxon>
        <taxon>Arthropoda</taxon>
        <taxon>Chelicerata</taxon>
        <taxon>Arachnida</taxon>
        <taxon>Araneae</taxon>
        <taxon>Araneomorphae</taxon>
        <taxon>Entelegynae</taxon>
        <taxon>Araneoidea</taxon>
        <taxon>Araneidae</taxon>
        <taxon>Araneus</taxon>
    </lineage>
</organism>
<keyword evidence="2" id="KW-1185">Reference proteome</keyword>
<dbReference type="AlphaFoldDB" id="A0A4Y2KVM0"/>
<accession>A0A4Y2KVM0</accession>
<proteinExistence type="predicted"/>
<evidence type="ECO:0000313" key="1">
    <source>
        <dbReference type="EMBL" id="GBN05697.1"/>
    </source>
</evidence>
<reference evidence="1 2" key="1">
    <citation type="journal article" date="2019" name="Sci. Rep.">
        <title>Orb-weaving spider Araneus ventricosus genome elucidates the spidroin gene catalogue.</title>
        <authorList>
            <person name="Kono N."/>
            <person name="Nakamura H."/>
            <person name="Ohtoshi R."/>
            <person name="Moran D.A.P."/>
            <person name="Shinohara A."/>
            <person name="Yoshida Y."/>
            <person name="Fujiwara M."/>
            <person name="Mori M."/>
            <person name="Tomita M."/>
            <person name="Arakawa K."/>
        </authorList>
    </citation>
    <scope>NUCLEOTIDE SEQUENCE [LARGE SCALE GENOMIC DNA]</scope>
</reference>
<evidence type="ECO:0000313" key="2">
    <source>
        <dbReference type="Proteomes" id="UP000499080"/>
    </source>
</evidence>
<protein>
    <submittedName>
        <fullName evidence="1">Uncharacterized protein</fullName>
    </submittedName>
</protein>